<dbReference type="PANTHER" id="PTHR45991">
    <property type="entry name" value="PACHYTENE CHECKPOINT PROTEIN 2"/>
    <property type="match status" value="1"/>
</dbReference>
<reference evidence="8" key="1">
    <citation type="submission" date="2025-08" db="UniProtKB">
        <authorList>
            <consortium name="RefSeq"/>
        </authorList>
    </citation>
    <scope>IDENTIFICATION</scope>
    <source>
        <tissue evidence="8">Whole body</tissue>
    </source>
</reference>
<evidence type="ECO:0000256" key="5">
    <source>
        <dbReference type="RuleBase" id="RU003651"/>
    </source>
</evidence>
<dbReference type="InterPro" id="IPR027417">
    <property type="entry name" value="P-loop_NTPase"/>
</dbReference>
<evidence type="ECO:0000256" key="1">
    <source>
        <dbReference type="ARBA" id="ARBA00007271"/>
    </source>
</evidence>
<protein>
    <submittedName>
        <fullName evidence="8">Pachytene checkpoint protein 2 homolog</fullName>
    </submittedName>
</protein>
<gene>
    <name evidence="8" type="primary">LOC107063685</name>
</gene>
<dbReference type="Pfam" id="PF23242">
    <property type="entry name" value="AAA_lid_TRIP13_C"/>
    <property type="match status" value="1"/>
</dbReference>
<sequence>MDSTDILHIEILQKSESALSKEEIQTIAENEILNMEEVILDVELPITLSDHSKNHIESVLCVCNNNKTRMKIVGANLQYHIYRMTESESAMSIIENGNEELPAANQWLLPSKEFHYLWENMYYDSNIKQNLLNFVETALIFSDNQINPNIISWNKVVLLHGPPGSGKTSLCKALAQKIAIRFGHRFTYVHLIEINSHSLFSKWFSESGKLVMKLFDELKTIHNDSNRLVCILIDEVESLAHTRKSCVNGTEPTDSIRVVNALLTQLDQMKHYPNVLILTTSNMTEAIDLAFVDRADIKQYIGHPTEDSIYKIYTACINELMRTGLIEMEEIHNLAYLKAHGYEENYETKRSLILLEISKQSYGLSGRTLKKIPFLAKALYIHSKKSTLAQFLRAMHYSIEKQKDEILEQQQ</sequence>
<evidence type="ECO:0000256" key="2">
    <source>
        <dbReference type="ARBA" id="ARBA00022741"/>
    </source>
</evidence>
<keyword evidence="3 5" id="KW-0067">ATP-binding</keyword>
<evidence type="ECO:0000313" key="8">
    <source>
        <dbReference type="RefSeq" id="XP_015171137.1"/>
    </source>
</evidence>
<dbReference type="Pfam" id="PF23563">
    <property type="entry name" value="TRIP13_N"/>
    <property type="match status" value="1"/>
</dbReference>
<keyword evidence="4" id="KW-0469">Meiosis</keyword>
<evidence type="ECO:0000256" key="4">
    <source>
        <dbReference type="ARBA" id="ARBA00023254"/>
    </source>
</evidence>
<dbReference type="InterPro" id="IPR001270">
    <property type="entry name" value="ClpA/B"/>
</dbReference>
<feature type="domain" description="AAA+ ATPase" evidence="6">
    <location>
        <begin position="153"/>
        <end position="305"/>
    </location>
</feature>
<dbReference type="RefSeq" id="XP_015171137.1">
    <property type="nucleotide sequence ID" value="XM_015315651.1"/>
</dbReference>
<dbReference type="GeneID" id="107063685"/>
<evidence type="ECO:0000313" key="7">
    <source>
        <dbReference type="Proteomes" id="UP000694924"/>
    </source>
</evidence>
<dbReference type="Pfam" id="PF00004">
    <property type="entry name" value="AAA"/>
    <property type="match status" value="1"/>
</dbReference>
<dbReference type="InterPro" id="IPR044539">
    <property type="entry name" value="Pch2-like"/>
</dbReference>
<comment type="similarity">
    <text evidence="1">Belongs to the AAA ATPase family. PCH2 subfamily.</text>
</comment>
<dbReference type="SUPFAM" id="SSF52540">
    <property type="entry name" value="P-loop containing nucleoside triphosphate hydrolases"/>
    <property type="match status" value="1"/>
</dbReference>
<dbReference type="PROSITE" id="PS00674">
    <property type="entry name" value="AAA"/>
    <property type="match status" value="1"/>
</dbReference>
<dbReference type="Proteomes" id="UP000694924">
    <property type="component" value="Unplaced"/>
</dbReference>
<dbReference type="PANTHER" id="PTHR45991:SF1">
    <property type="entry name" value="PACHYTENE CHECKPOINT PROTEIN 2 HOMOLOG"/>
    <property type="match status" value="1"/>
</dbReference>
<keyword evidence="7" id="KW-1185">Reference proteome</keyword>
<accession>A0ABM1HT50</accession>
<dbReference type="PRINTS" id="PR00300">
    <property type="entry name" value="CLPPROTEASEA"/>
</dbReference>
<dbReference type="SMART" id="SM00382">
    <property type="entry name" value="AAA"/>
    <property type="match status" value="1"/>
</dbReference>
<dbReference type="InterPro" id="IPR003959">
    <property type="entry name" value="ATPase_AAA_core"/>
</dbReference>
<evidence type="ECO:0000256" key="3">
    <source>
        <dbReference type="ARBA" id="ARBA00022840"/>
    </source>
</evidence>
<dbReference type="InterPro" id="IPR058249">
    <property type="entry name" value="Pch2_C"/>
</dbReference>
<dbReference type="InterPro" id="IPR003593">
    <property type="entry name" value="AAA+_ATPase"/>
</dbReference>
<keyword evidence="2 5" id="KW-0547">Nucleotide-binding</keyword>
<name>A0ABM1HT50_POLDO</name>
<organism evidence="7 8">
    <name type="scientific">Polistes dominula</name>
    <name type="common">European paper wasp</name>
    <name type="synonym">Vespa dominula</name>
    <dbReference type="NCBI Taxonomy" id="743375"/>
    <lineage>
        <taxon>Eukaryota</taxon>
        <taxon>Metazoa</taxon>
        <taxon>Ecdysozoa</taxon>
        <taxon>Arthropoda</taxon>
        <taxon>Hexapoda</taxon>
        <taxon>Insecta</taxon>
        <taxon>Pterygota</taxon>
        <taxon>Neoptera</taxon>
        <taxon>Endopterygota</taxon>
        <taxon>Hymenoptera</taxon>
        <taxon>Apocrita</taxon>
        <taxon>Aculeata</taxon>
        <taxon>Vespoidea</taxon>
        <taxon>Vespidae</taxon>
        <taxon>Polistinae</taxon>
        <taxon>Polistini</taxon>
        <taxon>Polistes</taxon>
    </lineage>
</organism>
<dbReference type="Gene3D" id="3.40.50.300">
    <property type="entry name" value="P-loop containing nucleotide triphosphate hydrolases"/>
    <property type="match status" value="1"/>
</dbReference>
<proteinExistence type="inferred from homology"/>
<evidence type="ECO:0000259" key="6">
    <source>
        <dbReference type="SMART" id="SM00382"/>
    </source>
</evidence>
<dbReference type="InterPro" id="IPR003960">
    <property type="entry name" value="ATPase_AAA_CS"/>
</dbReference>